<gene>
    <name evidence="1" type="ORF">OVS_00120</name>
</gene>
<dbReference type="EMBL" id="CP006935">
    <property type="protein sequence ID" value="AHC40074.1"/>
    <property type="molecule type" value="Genomic_DNA"/>
</dbReference>
<protein>
    <submittedName>
        <fullName evidence="1">Uncharacterized protein</fullName>
    </submittedName>
</protein>
<dbReference type="Proteomes" id="UP000018745">
    <property type="component" value="Chromosome"/>
</dbReference>
<name>A0ABM5P129_9MOLU</name>
<reference evidence="1 2" key="1">
    <citation type="journal article" date="2014" name="Genome Announc.">
        <title>Complete Genome Sequence of Mycoplasma ovis Strain Michigan, a Hemoplasma of Sheep with Two Distinct 16S rRNA Genes.</title>
        <authorList>
            <person name="Deshuillers P.L."/>
            <person name="Santos A.P."/>
            <person name="do Nascimento N.C."/>
            <person name="Hampel J.A."/>
            <person name="Bergin I.L."/>
            <person name="Dyson M.C."/>
            <person name="Messick J.B."/>
        </authorList>
    </citation>
    <scope>NUCLEOTIDE SEQUENCE [LARGE SCALE GENOMIC DNA]</scope>
    <source>
        <strain evidence="1 2">Michigan</strain>
    </source>
</reference>
<evidence type="ECO:0000313" key="2">
    <source>
        <dbReference type="Proteomes" id="UP000018745"/>
    </source>
</evidence>
<accession>A0ABM5P129</accession>
<proteinExistence type="predicted"/>
<sequence>MELWLLFKDSYIRMGSKVPFLVSRLDKAWNICLGTWFWKNSGGTVSTSAKLITSE</sequence>
<evidence type="ECO:0000313" key="1">
    <source>
        <dbReference type="EMBL" id="AHC40074.1"/>
    </source>
</evidence>
<keyword evidence="2" id="KW-1185">Reference proteome</keyword>
<organism evidence="1 2">
    <name type="scientific">Mycoplasma ovis str. Michigan</name>
    <dbReference type="NCBI Taxonomy" id="1415773"/>
    <lineage>
        <taxon>Bacteria</taxon>
        <taxon>Bacillati</taxon>
        <taxon>Mycoplasmatota</taxon>
        <taxon>Mollicutes</taxon>
        <taxon>Mycoplasmataceae</taxon>
        <taxon>Mycoplasma</taxon>
    </lineage>
</organism>